<keyword evidence="2" id="KW-0614">Plasmid</keyword>
<dbReference type="Proteomes" id="UP000502005">
    <property type="component" value="Plasmid pNE1B"/>
</dbReference>
<sequence length="89" mass="10279">MLLKRSVISNRLMSISRWINGIQRGNFRLHPGMISQGCITLERNSDFAMIRNRLLHTPLTDVPCTRNLKARGFIEVKEYGYGETCPTKR</sequence>
<evidence type="ECO:0000313" key="3">
    <source>
        <dbReference type="Proteomes" id="UP000502005"/>
    </source>
</evidence>
<proteinExistence type="predicted"/>
<dbReference type="Pfam" id="PF10908">
    <property type="entry name" value="Tlde1_dom"/>
    <property type="match status" value="1"/>
</dbReference>
<geneLocation type="plasmid" evidence="3">
    <name>pne1b</name>
</geneLocation>
<evidence type="ECO:0000313" key="2">
    <source>
        <dbReference type="EMBL" id="QGY32623.1"/>
    </source>
</evidence>
<organism evidence="2 3">
    <name type="scientific">Pantoea cypripedii</name>
    <name type="common">Pectobacterium cypripedii</name>
    <name type="synonym">Erwinia cypripedii</name>
    <dbReference type="NCBI Taxonomy" id="55209"/>
    <lineage>
        <taxon>Bacteria</taxon>
        <taxon>Pseudomonadati</taxon>
        <taxon>Pseudomonadota</taxon>
        <taxon>Gammaproteobacteria</taxon>
        <taxon>Enterobacterales</taxon>
        <taxon>Erwiniaceae</taxon>
        <taxon>Pantoea</taxon>
    </lineage>
</organism>
<dbReference type="EMBL" id="CP024770">
    <property type="protein sequence ID" value="QGY32623.1"/>
    <property type="molecule type" value="Genomic_DNA"/>
</dbReference>
<feature type="domain" description="Tlde1" evidence="1">
    <location>
        <begin position="9"/>
        <end position="64"/>
    </location>
</feature>
<reference evidence="2 3" key="1">
    <citation type="submission" date="2017-11" db="EMBL/GenBank/DDBJ databases">
        <title>Genome sequence of Pantoea cypripedii NE1.</title>
        <authorList>
            <person name="Nascimento F.X."/>
        </authorList>
    </citation>
    <scope>NUCLEOTIDE SEQUENCE [LARGE SCALE GENOMIC DNA]</scope>
    <source>
        <strain evidence="2 3">NE1</strain>
        <plasmid evidence="3">pne1b</plasmid>
    </source>
</reference>
<dbReference type="RefSeq" id="WP_208718524.1">
    <property type="nucleotide sequence ID" value="NZ_CP024770.1"/>
</dbReference>
<gene>
    <name evidence="2" type="ORF">CUN67_27125</name>
</gene>
<accession>A0A6B9G9T1</accession>
<evidence type="ECO:0000259" key="1">
    <source>
        <dbReference type="Pfam" id="PF10908"/>
    </source>
</evidence>
<protein>
    <recommendedName>
        <fullName evidence="1">Tlde1 domain-containing protein</fullName>
    </recommendedName>
</protein>
<dbReference type="InterPro" id="IPR021225">
    <property type="entry name" value="Tlde1_dom"/>
</dbReference>
<dbReference type="AlphaFoldDB" id="A0A6B9G9T1"/>
<name>A0A6B9G9T1_PANCY</name>